<name>A0A938Y3D8_9BACL</name>
<gene>
    <name evidence="2" type="ORF">JOD01_002489</name>
</gene>
<feature type="transmembrane region" description="Helical" evidence="1">
    <location>
        <begin position="6"/>
        <end position="25"/>
    </location>
</feature>
<keyword evidence="3" id="KW-1185">Reference proteome</keyword>
<dbReference type="EMBL" id="JAFBEB010000008">
    <property type="protein sequence ID" value="MBM7590877.1"/>
    <property type="molecule type" value="Genomic_DNA"/>
</dbReference>
<evidence type="ECO:0000313" key="3">
    <source>
        <dbReference type="Proteomes" id="UP000717624"/>
    </source>
</evidence>
<dbReference type="RefSeq" id="WP_204518627.1">
    <property type="nucleotide sequence ID" value="NZ_BAABIN010000005.1"/>
</dbReference>
<accession>A0A938Y3D8</accession>
<evidence type="ECO:0000256" key="1">
    <source>
        <dbReference type="SAM" id="Phobius"/>
    </source>
</evidence>
<dbReference type="AlphaFoldDB" id="A0A938Y3D8"/>
<reference evidence="2" key="1">
    <citation type="submission" date="2021-01" db="EMBL/GenBank/DDBJ databases">
        <title>Genomic Encyclopedia of Type Strains, Phase IV (KMG-IV): sequencing the most valuable type-strain genomes for metagenomic binning, comparative biology and taxonomic classification.</title>
        <authorList>
            <person name="Goeker M."/>
        </authorList>
    </citation>
    <scope>NUCLEOTIDE SEQUENCE</scope>
    <source>
        <strain evidence="2">DSM 25523</strain>
    </source>
</reference>
<feature type="transmembrane region" description="Helical" evidence="1">
    <location>
        <begin position="34"/>
        <end position="51"/>
    </location>
</feature>
<dbReference type="Proteomes" id="UP000717624">
    <property type="component" value="Unassembled WGS sequence"/>
</dbReference>
<sequence>MWKALGILGILAFLVFIIIGIISAIRKNGKAKRNFLIALVSMVLAFIGVISDANSAKETVQQKENLYEVKDVPKYSIADQESNKTHKNIRVTTSASSEEDLRKIVLDIRNKYQTDEAVWLYIHEPDNNPNGFGYGILKAAARFGNSKIGMAAVGTKSIEEYIFEMK</sequence>
<keyword evidence="1" id="KW-1133">Transmembrane helix</keyword>
<evidence type="ECO:0000313" key="2">
    <source>
        <dbReference type="EMBL" id="MBM7590877.1"/>
    </source>
</evidence>
<keyword evidence="1" id="KW-0472">Membrane</keyword>
<proteinExistence type="predicted"/>
<comment type="caution">
    <text evidence="2">The sequence shown here is derived from an EMBL/GenBank/DDBJ whole genome shotgun (WGS) entry which is preliminary data.</text>
</comment>
<keyword evidence="1" id="KW-0812">Transmembrane</keyword>
<protein>
    <submittedName>
        <fullName evidence="2">Uncharacterized protein</fullName>
    </submittedName>
</protein>
<organism evidence="2 3">
    <name type="scientific">Brevibacillus fulvus</name>
    <dbReference type="NCBI Taxonomy" id="1125967"/>
    <lineage>
        <taxon>Bacteria</taxon>
        <taxon>Bacillati</taxon>
        <taxon>Bacillota</taxon>
        <taxon>Bacilli</taxon>
        <taxon>Bacillales</taxon>
        <taxon>Paenibacillaceae</taxon>
        <taxon>Brevibacillus</taxon>
    </lineage>
</organism>